<dbReference type="AlphaFoldDB" id="A0A7J8SBD8"/>
<evidence type="ECO:0000313" key="2">
    <source>
        <dbReference type="Proteomes" id="UP000593561"/>
    </source>
</evidence>
<evidence type="ECO:0000313" key="1">
    <source>
        <dbReference type="EMBL" id="MBA0623401.1"/>
    </source>
</evidence>
<reference evidence="1 2" key="1">
    <citation type="journal article" date="2019" name="Genome Biol. Evol.">
        <title>Insights into the evolution of the New World diploid cottons (Gossypium, subgenus Houzingenia) based on genome sequencing.</title>
        <authorList>
            <person name="Grover C.E."/>
            <person name="Arick M.A. 2nd"/>
            <person name="Thrash A."/>
            <person name="Conover J.L."/>
            <person name="Sanders W.S."/>
            <person name="Peterson D.G."/>
            <person name="Frelichowski J.E."/>
            <person name="Scheffler J.A."/>
            <person name="Scheffler B.E."/>
            <person name="Wendel J.F."/>
        </authorList>
    </citation>
    <scope>NUCLEOTIDE SEQUENCE [LARGE SCALE GENOMIC DNA]</scope>
    <source>
        <strain evidence="1">27</strain>
        <tissue evidence="1">Leaf</tissue>
    </source>
</reference>
<sequence length="105" mass="12004">MRVVVGAAAPGSPLRNVGWVWQSLLRRKERRDRERRQECFESDWHLKASARGGDTEEVNRAVKAGKSFQMMDSMEVIVTIQESTSNTSNSALIRQIHHLLKNVEK</sequence>
<dbReference type="Proteomes" id="UP000593561">
    <property type="component" value="Unassembled WGS sequence"/>
</dbReference>
<dbReference type="EMBL" id="JABFAC010000009">
    <property type="protein sequence ID" value="MBA0623401.1"/>
    <property type="molecule type" value="Genomic_DNA"/>
</dbReference>
<name>A0A7J8SBD8_GOSDV</name>
<accession>A0A7J8SBD8</accession>
<gene>
    <name evidence="1" type="ORF">Godav_008869</name>
</gene>
<comment type="caution">
    <text evidence="1">The sequence shown here is derived from an EMBL/GenBank/DDBJ whole genome shotgun (WGS) entry which is preliminary data.</text>
</comment>
<proteinExistence type="predicted"/>
<keyword evidence="2" id="KW-1185">Reference proteome</keyword>
<protein>
    <submittedName>
        <fullName evidence="1">Uncharacterized protein</fullName>
    </submittedName>
</protein>
<organism evidence="1 2">
    <name type="scientific">Gossypium davidsonii</name>
    <name type="common">Davidson's cotton</name>
    <name type="synonym">Gossypium klotzschianum subsp. davidsonii</name>
    <dbReference type="NCBI Taxonomy" id="34287"/>
    <lineage>
        <taxon>Eukaryota</taxon>
        <taxon>Viridiplantae</taxon>
        <taxon>Streptophyta</taxon>
        <taxon>Embryophyta</taxon>
        <taxon>Tracheophyta</taxon>
        <taxon>Spermatophyta</taxon>
        <taxon>Magnoliopsida</taxon>
        <taxon>eudicotyledons</taxon>
        <taxon>Gunneridae</taxon>
        <taxon>Pentapetalae</taxon>
        <taxon>rosids</taxon>
        <taxon>malvids</taxon>
        <taxon>Malvales</taxon>
        <taxon>Malvaceae</taxon>
        <taxon>Malvoideae</taxon>
        <taxon>Gossypium</taxon>
    </lineage>
</organism>